<name>A0AAU9Y4N6_9CNID</name>
<gene>
    <name evidence="1" type="ORF">PMEA_00007015</name>
</gene>
<protein>
    <submittedName>
        <fullName evidence="1">Uncharacterized protein</fullName>
    </submittedName>
</protein>
<reference evidence="1 2" key="1">
    <citation type="submission" date="2022-05" db="EMBL/GenBank/DDBJ databases">
        <authorList>
            <consortium name="Genoscope - CEA"/>
            <person name="William W."/>
        </authorList>
    </citation>
    <scope>NUCLEOTIDE SEQUENCE [LARGE SCALE GENOMIC DNA]</scope>
</reference>
<proteinExistence type="predicted"/>
<dbReference type="EMBL" id="CALNXJ010000151">
    <property type="protein sequence ID" value="CAH3167205.1"/>
    <property type="molecule type" value="Genomic_DNA"/>
</dbReference>
<dbReference type="AlphaFoldDB" id="A0AAU9Y4N6"/>
<sequence>MVKFAKCKAIDYPLHQSCKTEITDVIRRISMTVAMEAMTVTLHRLYKHRWIIRLQLSVWTPWRWTALLLRSTSILSVLGQKMTTTELFISKKPVKSTHLNLSIQVVP</sequence>
<keyword evidence="2" id="KW-1185">Reference proteome</keyword>
<accession>A0AAU9Y4N6</accession>
<organism evidence="1 2">
    <name type="scientific">Pocillopora meandrina</name>
    <dbReference type="NCBI Taxonomy" id="46732"/>
    <lineage>
        <taxon>Eukaryota</taxon>
        <taxon>Metazoa</taxon>
        <taxon>Cnidaria</taxon>
        <taxon>Anthozoa</taxon>
        <taxon>Hexacorallia</taxon>
        <taxon>Scleractinia</taxon>
        <taxon>Astrocoeniina</taxon>
        <taxon>Pocilloporidae</taxon>
        <taxon>Pocillopora</taxon>
    </lineage>
</organism>
<comment type="caution">
    <text evidence="1">The sequence shown here is derived from an EMBL/GenBank/DDBJ whole genome shotgun (WGS) entry which is preliminary data.</text>
</comment>
<evidence type="ECO:0000313" key="1">
    <source>
        <dbReference type="EMBL" id="CAH3167205.1"/>
    </source>
</evidence>
<evidence type="ECO:0000313" key="2">
    <source>
        <dbReference type="Proteomes" id="UP001159428"/>
    </source>
</evidence>
<dbReference type="Proteomes" id="UP001159428">
    <property type="component" value="Unassembled WGS sequence"/>
</dbReference>